<dbReference type="STRING" id="1160718.SU9_10394"/>
<name>J1RRK0_9ACTN</name>
<gene>
    <name evidence="1" type="ORF">SU9_10394</name>
</gene>
<proteinExistence type="predicted"/>
<comment type="caution">
    <text evidence="1">The sequence shown here is derived from an EMBL/GenBank/DDBJ whole genome shotgun (WGS) entry which is preliminary data.</text>
</comment>
<dbReference type="HOGENOM" id="CLU_2556693_0_0_11"/>
<accession>J1RRK0</accession>
<reference evidence="1" key="1">
    <citation type="journal article" date="2012" name="J. Bacteriol.">
        <title>Genome Sequence of Streptomyces auratus Strain AGR0001, a Phoslactomycin-Producing Actinomycete.</title>
        <authorList>
            <person name="Han X."/>
            <person name="Li M."/>
            <person name="Ding Z."/>
            <person name="Zhao J."/>
            <person name="Ji K."/>
            <person name="Wen M."/>
            <person name="Lu T."/>
        </authorList>
    </citation>
    <scope>NUCLEOTIDE SEQUENCE [LARGE SCALE GENOMIC DNA]</scope>
    <source>
        <strain evidence="1">AGR0001</strain>
    </source>
</reference>
<sequence length="82" mass="9330">MARTIAVDAERVYRAVIVKTYAANAERPERTDQHAEGPYDAVGVARRRATLWQNLAQEQRGWGPSRVVAYVESAALNWERME</sequence>
<dbReference type="EMBL" id="AJGV01000068">
    <property type="protein sequence ID" value="EJJ07094.1"/>
    <property type="molecule type" value="Genomic_DNA"/>
</dbReference>
<evidence type="ECO:0000313" key="1">
    <source>
        <dbReference type="EMBL" id="EJJ07094.1"/>
    </source>
</evidence>
<protein>
    <submittedName>
        <fullName evidence="1">Uncharacterized protein</fullName>
    </submittedName>
</protein>
<dbReference type="AlphaFoldDB" id="J1RRK0"/>
<organism evidence="1">
    <name type="scientific">Streptomyces auratus AGR0001</name>
    <dbReference type="NCBI Taxonomy" id="1160718"/>
    <lineage>
        <taxon>Bacteria</taxon>
        <taxon>Bacillati</taxon>
        <taxon>Actinomycetota</taxon>
        <taxon>Actinomycetes</taxon>
        <taxon>Kitasatosporales</taxon>
        <taxon>Streptomycetaceae</taxon>
        <taxon>Streptomyces</taxon>
    </lineage>
</organism>